<comment type="caution">
    <text evidence="2">The sequence shown here is derived from an EMBL/GenBank/DDBJ whole genome shotgun (WGS) entry which is preliminary data.</text>
</comment>
<accession>A0A366KDE6</accession>
<protein>
    <submittedName>
        <fullName evidence="2">Uncharacterized protein</fullName>
    </submittedName>
</protein>
<evidence type="ECO:0000313" key="3">
    <source>
        <dbReference type="Proteomes" id="UP000252345"/>
    </source>
</evidence>
<dbReference type="EMBL" id="PDCH01000008">
    <property type="protein sequence ID" value="RBP99198.1"/>
    <property type="molecule type" value="Genomic_DNA"/>
</dbReference>
<keyword evidence="3" id="KW-1185">Reference proteome</keyword>
<gene>
    <name evidence="2" type="ORF">CRD59_04750</name>
</gene>
<dbReference type="AlphaFoldDB" id="A0A366KDE6"/>
<feature type="compositionally biased region" description="Basic and acidic residues" evidence="1">
    <location>
        <begin position="62"/>
        <end position="74"/>
    </location>
</feature>
<proteinExistence type="predicted"/>
<sequence length="213" mass="22710">MKGRISEQQRRVYRRRRIVALLIALALLVALVWGIATGVRALSASREAKATTAGGQAAAVGREGRQKTGKDAKGRAGAKPSVPFCTPSDLELSLSAPEPTTNVGGYVEFTATMRHKGTRSCLVDGSNASRVLVITSGDQTIWRSDSCPADSRLLLMAQGDHDDQKLRWNANSTGGQCQPDDQLPTVNAGSYKAQLVLKSNSKIASQPVPLIVQ</sequence>
<dbReference type="OrthoDB" id="5189092at2"/>
<name>A0A366KDE6_9BIFI</name>
<dbReference type="Proteomes" id="UP000252345">
    <property type="component" value="Unassembled WGS sequence"/>
</dbReference>
<organism evidence="2 3">
    <name type="scientific">Bifidobacterium xylocopae</name>
    <dbReference type="NCBI Taxonomy" id="2493119"/>
    <lineage>
        <taxon>Bacteria</taxon>
        <taxon>Bacillati</taxon>
        <taxon>Actinomycetota</taxon>
        <taxon>Actinomycetes</taxon>
        <taxon>Bifidobacteriales</taxon>
        <taxon>Bifidobacteriaceae</taxon>
        <taxon>Bifidobacterium</taxon>
    </lineage>
</organism>
<feature type="region of interest" description="Disordered" evidence="1">
    <location>
        <begin position="52"/>
        <end position="84"/>
    </location>
</feature>
<dbReference type="RefSeq" id="WP_113853554.1">
    <property type="nucleotide sequence ID" value="NZ_PDCH01000008.1"/>
</dbReference>
<reference evidence="2 3" key="1">
    <citation type="submission" date="2017-10" db="EMBL/GenBank/DDBJ databases">
        <title>Bifidobacterium xylocopum sp. nov. and Bifidobacterium aemilianum sp. nov., from the carpenter bee (Xylocopa violacea) digestive tract.</title>
        <authorList>
            <person name="Alberoni D."/>
            <person name="Baffoni L."/>
            <person name="Di Gioia D."/>
            <person name="Gaggia F."/>
            <person name="Biavati B."/>
        </authorList>
    </citation>
    <scope>NUCLEOTIDE SEQUENCE [LARGE SCALE GENOMIC DNA]</scope>
    <source>
        <strain evidence="2 3">XV2</strain>
    </source>
</reference>
<evidence type="ECO:0000313" key="2">
    <source>
        <dbReference type="EMBL" id="RBP99198.1"/>
    </source>
</evidence>
<evidence type="ECO:0000256" key="1">
    <source>
        <dbReference type="SAM" id="MobiDB-lite"/>
    </source>
</evidence>